<keyword evidence="4 11" id="KW-0658">Purine biosynthesis</keyword>
<dbReference type="GO" id="GO:0005829">
    <property type="term" value="C:cytosol"/>
    <property type="evidence" value="ECO:0007669"/>
    <property type="project" value="TreeGrafter"/>
</dbReference>
<keyword evidence="5 11" id="KW-0378">Hydrolase</keyword>
<keyword evidence="10 11" id="KW-0511">Multifunctional enzyme</keyword>
<dbReference type="Pfam" id="PF02882">
    <property type="entry name" value="THF_DHG_CYH_C"/>
    <property type="match status" value="1"/>
</dbReference>
<dbReference type="PRINTS" id="PR00085">
    <property type="entry name" value="THFDHDRGNASE"/>
</dbReference>
<keyword evidence="6 11" id="KW-0521">NADP</keyword>
<dbReference type="InterPro" id="IPR046346">
    <property type="entry name" value="Aminoacid_DH-like_N_sf"/>
</dbReference>
<evidence type="ECO:0000256" key="10">
    <source>
        <dbReference type="ARBA" id="ARBA00023268"/>
    </source>
</evidence>
<feature type="domain" description="Tetrahydrofolate dehydrogenase/cyclohydrolase catalytic" evidence="12">
    <location>
        <begin position="4"/>
        <end position="116"/>
    </location>
</feature>
<name>A0A6L2R4S0_9BACT</name>
<dbReference type="HAMAP" id="MF_01576">
    <property type="entry name" value="THF_DHG_CYH"/>
    <property type="match status" value="1"/>
</dbReference>
<dbReference type="EC" id="1.5.1.5" evidence="11"/>
<dbReference type="InterPro" id="IPR020631">
    <property type="entry name" value="THF_DH/CycHdrlase_NAD-bd_dom"/>
</dbReference>
<dbReference type="UniPathway" id="UPA00193"/>
<dbReference type="GO" id="GO:0035999">
    <property type="term" value="P:tetrahydrofolate interconversion"/>
    <property type="evidence" value="ECO:0007669"/>
    <property type="project" value="UniProtKB-UniRule"/>
</dbReference>
<evidence type="ECO:0000313" key="14">
    <source>
        <dbReference type="EMBL" id="GFH62505.1"/>
    </source>
</evidence>
<dbReference type="Gene3D" id="3.40.50.720">
    <property type="entry name" value="NAD(P)-binding Rossmann-like Domain"/>
    <property type="match status" value="1"/>
</dbReference>
<comment type="similarity">
    <text evidence="11">Belongs to the tetrahydrofolate dehydrogenase/cyclohydrolase family.</text>
</comment>
<evidence type="ECO:0000256" key="4">
    <source>
        <dbReference type="ARBA" id="ARBA00022755"/>
    </source>
</evidence>
<dbReference type="EC" id="3.5.4.9" evidence="11"/>
<reference evidence="14 15" key="1">
    <citation type="journal article" date="2020" name="ISME J.">
        <title>Parallel Reductive Genome Evolution in Desulfovibrio Ectosymbionts Independently Acquired by Trichonympha Protists in the Termite Gut.</title>
        <authorList>
            <person name="Takeuchi M."/>
            <person name="Kuwahara H."/>
            <person name="Murakami T."/>
            <person name="Takahashi K."/>
            <person name="Kajitani R."/>
            <person name="Toyoda A."/>
            <person name="Itoh T."/>
            <person name="Ohkuma M."/>
            <person name="Hongoh Y."/>
        </authorList>
    </citation>
    <scope>NUCLEOTIDE SEQUENCE [LARGE SCALE GENOMIC DNA]</scope>
    <source>
        <strain evidence="14">ZnDsv-02</strain>
    </source>
</reference>
<dbReference type="PANTHER" id="PTHR48099:SF5">
    <property type="entry name" value="C-1-TETRAHYDROFOLATE SYNTHASE, CYTOPLASMIC"/>
    <property type="match status" value="1"/>
</dbReference>
<dbReference type="SUPFAM" id="SSF51735">
    <property type="entry name" value="NAD(P)-binding Rossmann-fold domains"/>
    <property type="match status" value="1"/>
</dbReference>
<evidence type="ECO:0000256" key="3">
    <source>
        <dbReference type="ARBA" id="ARBA00022605"/>
    </source>
</evidence>
<protein>
    <recommendedName>
        <fullName evidence="11">Bifunctional protein FolD</fullName>
    </recommendedName>
    <domain>
        <recommendedName>
            <fullName evidence="11">Methylenetetrahydrofolate dehydrogenase</fullName>
            <ecNumber evidence="11">1.5.1.5</ecNumber>
        </recommendedName>
    </domain>
    <domain>
        <recommendedName>
            <fullName evidence="11">Methenyltetrahydrofolate cyclohydrolase</fullName>
            <ecNumber evidence="11">3.5.4.9</ecNumber>
        </recommendedName>
    </domain>
</protein>
<evidence type="ECO:0000259" key="12">
    <source>
        <dbReference type="Pfam" id="PF00763"/>
    </source>
</evidence>
<comment type="catalytic activity">
    <reaction evidence="11">
        <text>(6R)-5,10-methylene-5,6,7,8-tetrahydrofolate + NADP(+) = (6R)-5,10-methenyltetrahydrofolate + NADPH</text>
        <dbReference type="Rhea" id="RHEA:22812"/>
        <dbReference type="ChEBI" id="CHEBI:15636"/>
        <dbReference type="ChEBI" id="CHEBI:57455"/>
        <dbReference type="ChEBI" id="CHEBI:57783"/>
        <dbReference type="ChEBI" id="CHEBI:58349"/>
        <dbReference type="EC" id="1.5.1.5"/>
    </reaction>
</comment>
<dbReference type="GO" id="GO:0006164">
    <property type="term" value="P:purine nucleotide biosynthetic process"/>
    <property type="evidence" value="ECO:0007669"/>
    <property type="project" value="UniProtKB-KW"/>
</dbReference>
<evidence type="ECO:0000313" key="15">
    <source>
        <dbReference type="Proteomes" id="UP000505077"/>
    </source>
</evidence>
<accession>A0A6L2R4S0</accession>
<dbReference type="InterPro" id="IPR020630">
    <property type="entry name" value="THF_DH/CycHdrlase_cat_dom"/>
</dbReference>
<keyword evidence="3 11" id="KW-0028">Amino-acid biosynthesis</keyword>
<comment type="caution">
    <text evidence="11">Lacks conserved residue(s) required for the propagation of feature annotation.</text>
</comment>
<comment type="function">
    <text evidence="11">Catalyzes the oxidation of 5,10-methylenetetrahydrofolate to 5,10-methenyltetrahydrofolate and then the hydrolysis of 5,10-methenyltetrahydrofolate to 10-formyltetrahydrofolate.</text>
</comment>
<dbReference type="GO" id="GO:0004477">
    <property type="term" value="F:methenyltetrahydrofolate cyclohydrolase activity"/>
    <property type="evidence" value="ECO:0007669"/>
    <property type="project" value="UniProtKB-UniRule"/>
</dbReference>
<evidence type="ECO:0000256" key="7">
    <source>
        <dbReference type="ARBA" id="ARBA00023002"/>
    </source>
</evidence>
<dbReference type="GO" id="GO:0000105">
    <property type="term" value="P:L-histidine biosynthetic process"/>
    <property type="evidence" value="ECO:0007669"/>
    <property type="project" value="UniProtKB-KW"/>
</dbReference>
<feature type="binding site" evidence="11">
    <location>
        <position position="229"/>
    </location>
    <ligand>
        <name>NADP(+)</name>
        <dbReference type="ChEBI" id="CHEBI:58349"/>
    </ligand>
</feature>
<sequence length="281" mass="29667">MILLNGKETAQGILRELSASVASAGCRPPGLAVILAGEDPASQIYVRAKERACGEVGIVPVSFTLPAATPQSELLALIRDCNTRQDIDGILLQLPLPLGIEPETCLLAIDPGKDVDGFHPENVGRCSLGLPGFMPCTPAGVLELLRRYQLSPSGKKAVVVGRSNIVGKPLASLLYRQGVDATVTICHSKTQGLARECCEADFLFVAMGRPEIITADMVKEGVVVVDIGISRTADGLRGDVDFASVSLKARAITPVPGGAGPMTIAMLMQNTVQAWKKRMNI</sequence>
<evidence type="ECO:0000259" key="13">
    <source>
        <dbReference type="Pfam" id="PF02882"/>
    </source>
</evidence>
<evidence type="ECO:0000256" key="8">
    <source>
        <dbReference type="ARBA" id="ARBA00023102"/>
    </source>
</evidence>
<keyword evidence="2 11" id="KW-0554">One-carbon metabolism</keyword>
<dbReference type="InterPro" id="IPR036291">
    <property type="entry name" value="NAD(P)-bd_dom_sf"/>
</dbReference>
<dbReference type="Proteomes" id="UP000505077">
    <property type="component" value="Unassembled WGS sequence"/>
</dbReference>
<gene>
    <name evidence="11 14" type="primary">folD</name>
    <name evidence="14" type="ORF">ZNDK_0276</name>
</gene>
<feature type="binding site" evidence="11">
    <location>
        <begin position="161"/>
        <end position="163"/>
    </location>
    <ligand>
        <name>NADP(+)</name>
        <dbReference type="ChEBI" id="CHEBI:58349"/>
    </ligand>
</feature>
<feature type="domain" description="Tetrahydrofolate dehydrogenase/cyclohydrolase NAD(P)-binding" evidence="13">
    <location>
        <begin position="135"/>
        <end position="278"/>
    </location>
</feature>
<dbReference type="CDD" id="cd01080">
    <property type="entry name" value="NAD_bind_m-THF_DH_Cyclohyd"/>
    <property type="match status" value="1"/>
</dbReference>
<dbReference type="InterPro" id="IPR000672">
    <property type="entry name" value="THF_DH/CycHdrlase"/>
</dbReference>
<dbReference type="GO" id="GO:0004488">
    <property type="term" value="F:methylenetetrahydrofolate dehydrogenase (NADP+) activity"/>
    <property type="evidence" value="ECO:0007669"/>
    <property type="project" value="UniProtKB-UniRule"/>
</dbReference>
<evidence type="ECO:0000256" key="5">
    <source>
        <dbReference type="ARBA" id="ARBA00022801"/>
    </source>
</evidence>
<dbReference type="FunFam" id="3.40.50.720:FF:000094">
    <property type="entry name" value="Bifunctional protein FolD"/>
    <property type="match status" value="1"/>
</dbReference>
<keyword evidence="9 11" id="KW-0486">Methionine biosynthesis</keyword>
<dbReference type="Pfam" id="PF00763">
    <property type="entry name" value="THF_DHG_CYH"/>
    <property type="match status" value="1"/>
</dbReference>
<keyword evidence="8 11" id="KW-0368">Histidine biosynthesis</keyword>
<comment type="caution">
    <text evidence="14">The sequence shown here is derived from an EMBL/GenBank/DDBJ whole genome shotgun (WGS) entry which is preliminary data.</text>
</comment>
<organism evidence="14 15">
    <name type="scientific">Candidatus Desulfovibrio kirbyi</name>
    <dbReference type="NCBI Taxonomy" id="2696086"/>
    <lineage>
        <taxon>Bacteria</taxon>
        <taxon>Pseudomonadati</taxon>
        <taxon>Thermodesulfobacteriota</taxon>
        <taxon>Desulfovibrionia</taxon>
        <taxon>Desulfovibrionales</taxon>
        <taxon>Desulfovibrionaceae</taxon>
        <taxon>Desulfovibrio</taxon>
    </lineage>
</organism>
<evidence type="ECO:0000256" key="2">
    <source>
        <dbReference type="ARBA" id="ARBA00022563"/>
    </source>
</evidence>
<evidence type="ECO:0000256" key="1">
    <source>
        <dbReference type="ARBA" id="ARBA00004777"/>
    </source>
</evidence>
<evidence type="ECO:0000256" key="11">
    <source>
        <dbReference type="HAMAP-Rule" id="MF_01576"/>
    </source>
</evidence>
<dbReference type="SUPFAM" id="SSF53223">
    <property type="entry name" value="Aminoacid dehydrogenase-like, N-terminal domain"/>
    <property type="match status" value="1"/>
</dbReference>
<keyword evidence="7 11" id="KW-0560">Oxidoreductase</keyword>
<comment type="catalytic activity">
    <reaction evidence="11">
        <text>(6R)-5,10-methenyltetrahydrofolate + H2O = (6R)-10-formyltetrahydrofolate + H(+)</text>
        <dbReference type="Rhea" id="RHEA:23700"/>
        <dbReference type="ChEBI" id="CHEBI:15377"/>
        <dbReference type="ChEBI" id="CHEBI:15378"/>
        <dbReference type="ChEBI" id="CHEBI:57455"/>
        <dbReference type="ChEBI" id="CHEBI:195366"/>
        <dbReference type="EC" id="3.5.4.9"/>
    </reaction>
</comment>
<dbReference type="GO" id="GO:0009086">
    <property type="term" value="P:methionine biosynthetic process"/>
    <property type="evidence" value="ECO:0007669"/>
    <property type="project" value="UniProtKB-KW"/>
</dbReference>
<dbReference type="Gene3D" id="3.40.50.10860">
    <property type="entry name" value="Leucine Dehydrogenase, chain A, domain 1"/>
    <property type="match status" value="1"/>
</dbReference>
<dbReference type="AlphaFoldDB" id="A0A6L2R4S0"/>
<comment type="pathway">
    <text evidence="1 11">One-carbon metabolism; tetrahydrofolate interconversion.</text>
</comment>
<evidence type="ECO:0000256" key="9">
    <source>
        <dbReference type="ARBA" id="ARBA00023167"/>
    </source>
</evidence>
<comment type="subunit">
    <text evidence="11">Homodimer.</text>
</comment>
<evidence type="ECO:0000256" key="6">
    <source>
        <dbReference type="ARBA" id="ARBA00022857"/>
    </source>
</evidence>
<dbReference type="PANTHER" id="PTHR48099">
    <property type="entry name" value="C-1-TETRAHYDROFOLATE SYNTHASE, CYTOPLASMIC-RELATED"/>
    <property type="match status" value="1"/>
</dbReference>
<proteinExistence type="inferred from homology"/>
<dbReference type="EMBL" id="BLLL01000002">
    <property type="protein sequence ID" value="GFH62505.1"/>
    <property type="molecule type" value="Genomic_DNA"/>
</dbReference>